<dbReference type="EMBL" id="JQCQ01000012">
    <property type="protein sequence ID" value="KRO25323.1"/>
    <property type="molecule type" value="Genomic_DNA"/>
</dbReference>
<reference evidence="7 8" key="1">
    <citation type="journal article" date="2015" name="Genome Announc.">
        <title>Expanding the biotechnology potential of lactobacilli through comparative genomics of 213 strains and associated genera.</title>
        <authorList>
            <person name="Sun Z."/>
            <person name="Harris H.M."/>
            <person name="McCann A."/>
            <person name="Guo C."/>
            <person name="Argimon S."/>
            <person name="Zhang W."/>
            <person name="Yang X."/>
            <person name="Jeffery I.B."/>
            <person name="Cooney J.C."/>
            <person name="Kagawa T.F."/>
            <person name="Liu W."/>
            <person name="Song Y."/>
            <person name="Salvetti E."/>
            <person name="Wrobel A."/>
            <person name="Rasinkangas P."/>
            <person name="Parkhill J."/>
            <person name="Rea M.C."/>
            <person name="O'Sullivan O."/>
            <person name="Ritari J."/>
            <person name="Douillard F.P."/>
            <person name="Paul Ross R."/>
            <person name="Yang R."/>
            <person name="Briner A.E."/>
            <person name="Felis G.E."/>
            <person name="de Vos W.M."/>
            <person name="Barrangou R."/>
            <person name="Klaenhammer T.R."/>
            <person name="Caufield P.W."/>
            <person name="Cui Y."/>
            <person name="Zhang H."/>
            <person name="O'Toole P.W."/>
        </authorList>
    </citation>
    <scope>NUCLEOTIDE SEQUENCE [LARGE SCALE GENOMIC DNA]</scope>
    <source>
        <strain evidence="7 8">DSM 23026</strain>
    </source>
</reference>
<feature type="domain" description="NlpC/P60" evidence="6">
    <location>
        <begin position="33"/>
        <end position="154"/>
    </location>
</feature>
<keyword evidence="3 7" id="KW-0378">Hydrolase</keyword>
<evidence type="ECO:0000256" key="3">
    <source>
        <dbReference type="ARBA" id="ARBA00022801"/>
    </source>
</evidence>
<keyword evidence="2" id="KW-0645">Protease</keyword>
<evidence type="ECO:0000256" key="1">
    <source>
        <dbReference type="ARBA" id="ARBA00007074"/>
    </source>
</evidence>
<dbReference type="GO" id="GO:0008234">
    <property type="term" value="F:cysteine-type peptidase activity"/>
    <property type="evidence" value="ECO:0007669"/>
    <property type="project" value="UniProtKB-KW"/>
</dbReference>
<dbReference type="InterPro" id="IPR038765">
    <property type="entry name" value="Papain-like_cys_pep_sf"/>
</dbReference>
<dbReference type="RefSeq" id="WP_057799102.1">
    <property type="nucleotide sequence ID" value="NZ_BJZZ01000011.1"/>
</dbReference>
<comment type="caution">
    <text evidence="7">The sequence shown here is derived from an EMBL/GenBank/DDBJ whole genome shotgun (WGS) entry which is preliminary data.</text>
</comment>
<comment type="similarity">
    <text evidence="1">Belongs to the peptidase C40 family.</text>
</comment>
<dbReference type="AlphaFoldDB" id="A0A0R2NL44"/>
<dbReference type="Proteomes" id="UP000051249">
    <property type="component" value="Unassembled WGS sequence"/>
</dbReference>
<protein>
    <submittedName>
        <fullName evidence="7">Cell wall-associated hydrolase</fullName>
    </submittedName>
</protein>
<dbReference type="InterPro" id="IPR051202">
    <property type="entry name" value="Peptidase_C40"/>
</dbReference>
<name>A0A0R2NL44_9LACO</name>
<dbReference type="PROSITE" id="PS51935">
    <property type="entry name" value="NLPC_P60"/>
    <property type="match status" value="1"/>
</dbReference>
<dbReference type="PANTHER" id="PTHR47053:SF1">
    <property type="entry name" value="MUREIN DD-ENDOPEPTIDASE MEPH-RELATED"/>
    <property type="match status" value="1"/>
</dbReference>
<evidence type="ECO:0000313" key="8">
    <source>
        <dbReference type="Proteomes" id="UP000051249"/>
    </source>
</evidence>
<dbReference type="Gene3D" id="3.90.1720.10">
    <property type="entry name" value="endopeptidase domain like (from Nostoc punctiforme)"/>
    <property type="match status" value="1"/>
</dbReference>
<evidence type="ECO:0000256" key="4">
    <source>
        <dbReference type="ARBA" id="ARBA00022807"/>
    </source>
</evidence>
<gene>
    <name evidence="7" type="ORF">IV88_GL000268</name>
</gene>
<evidence type="ECO:0000256" key="2">
    <source>
        <dbReference type="ARBA" id="ARBA00022670"/>
    </source>
</evidence>
<evidence type="ECO:0000313" key="7">
    <source>
        <dbReference type="EMBL" id="KRO25323.1"/>
    </source>
</evidence>
<dbReference type="PANTHER" id="PTHR47053">
    <property type="entry name" value="MUREIN DD-ENDOPEPTIDASE MEPH-RELATED"/>
    <property type="match status" value="1"/>
</dbReference>
<organism evidence="7 8">
    <name type="scientific">Pediococcus argentinicus</name>
    <dbReference type="NCBI Taxonomy" id="480391"/>
    <lineage>
        <taxon>Bacteria</taxon>
        <taxon>Bacillati</taxon>
        <taxon>Bacillota</taxon>
        <taxon>Bacilli</taxon>
        <taxon>Lactobacillales</taxon>
        <taxon>Lactobacillaceae</taxon>
        <taxon>Pediococcus</taxon>
    </lineage>
</organism>
<evidence type="ECO:0000256" key="5">
    <source>
        <dbReference type="SAM" id="SignalP"/>
    </source>
</evidence>
<feature type="chain" id="PRO_5006421184" evidence="5">
    <location>
        <begin position="31"/>
        <end position="155"/>
    </location>
</feature>
<evidence type="ECO:0000259" key="6">
    <source>
        <dbReference type="PROSITE" id="PS51935"/>
    </source>
</evidence>
<dbReference type="OrthoDB" id="1654978at2"/>
<dbReference type="PATRIC" id="fig|480391.4.peg.271"/>
<feature type="signal peptide" evidence="5">
    <location>
        <begin position="1"/>
        <end position="30"/>
    </location>
</feature>
<sequence>MKKAIKYVVLLVAAFAVVFVSSNKSNQVFAASKPTYSKLYKTAKSKLHAHYSYGAVGPNCFDCSGYTKYIYKKSVKKNLPRTAQSQYQSFKKVSVQNRKPGDLVFFGGSKRSISHVGIYVGKGLMINAQNRGVVLESVSAPWWHAVGYSRPANLK</sequence>
<keyword evidence="8" id="KW-1185">Reference proteome</keyword>
<dbReference type="InterPro" id="IPR000064">
    <property type="entry name" value="NLP_P60_dom"/>
</dbReference>
<accession>A0A0R2NL44</accession>
<dbReference type="Pfam" id="PF00877">
    <property type="entry name" value="NLPC_P60"/>
    <property type="match status" value="1"/>
</dbReference>
<keyword evidence="4" id="KW-0788">Thiol protease</keyword>
<proteinExistence type="inferred from homology"/>
<dbReference type="GO" id="GO:0006508">
    <property type="term" value="P:proteolysis"/>
    <property type="evidence" value="ECO:0007669"/>
    <property type="project" value="UniProtKB-KW"/>
</dbReference>
<dbReference type="SUPFAM" id="SSF54001">
    <property type="entry name" value="Cysteine proteinases"/>
    <property type="match status" value="1"/>
</dbReference>
<keyword evidence="5" id="KW-0732">Signal</keyword>